<dbReference type="GO" id="GO:0009636">
    <property type="term" value="P:response to toxic substance"/>
    <property type="evidence" value="ECO:0007669"/>
    <property type="project" value="InterPro"/>
</dbReference>
<dbReference type="Pfam" id="PF08085">
    <property type="entry name" value="Entericidin"/>
    <property type="match status" value="1"/>
</dbReference>
<evidence type="ECO:0000256" key="7">
    <source>
        <dbReference type="SAM" id="SignalP"/>
    </source>
</evidence>
<proteinExistence type="inferred from homology"/>
<evidence type="ECO:0000256" key="5">
    <source>
        <dbReference type="ARBA" id="ARBA00023139"/>
    </source>
</evidence>
<evidence type="ECO:0000256" key="6">
    <source>
        <dbReference type="ARBA" id="ARBA00023288"/>
    </source>
</evidence>
<dbReference type="InterPro" id="IPR012556">
    <property type="entry name" value="Entericidin"/>
</dbReference>
<dbReference type="PROSITE" id="PS51257">
    <property type="entry name" value="PROKAR_LIPOPROTEIN"/>
    <property type="match status" value="1"/>
</dbReference>
<dbReference type="Proteomes" id="UP000278006">
    <property type="component" value="Unassembled WGS sequence"/>
</dbReference>
<feature type="chain" id="PRO_5018294170" evidence="7">
    <location>
        <begin position="20"/>
        <end position="43"/>
    </location>
</feature>
<evidence type="ECO:0000256" key="2">
    <source>
        <dbReference type="ARBA" id="ARBA00022475"/>
    </source>
</evidence>
<keyword evidence="9" id="KW-1185">Reference proteome</keyword>
<comment type="similarity">
    <text evidence="1">Belongs to the EcnA/EcnB lipoprotein family.</text>
</comment>
<evidence type="ECO:0000313" key="9">
    <source>
        <dbReference type="Proteomes" id="UP000278006"/>
    </source>
</evidence>
<keyword evidence="3 7" id="KW-0732">Signal</keyword>
<evidence type="ECO:0000256" key="3">
    <source>
        <dbReference type="ARBA" id="ARBA00022729"/>
    </source>
</evidence>
<sequence>MRKTVLHLLAGLTALLALTACNTVQGVGQDIQAGGRAIERAAR</sequence>
<keyword evidence="5" id="KW-0564">Palmitate</keyword>
<protein>
    <submittedName>
        <fullName evidence="8">Entericidin A/B family lipoprotein</fullName>
    </submittedName>
</protein>
<organism evidence="8 9">
    <name type="scientific">Corticibacter populi</name>
    <dbReference type="NCBI Taxonomy" id="1550736"/>
    <lineage>
        <taxon>Bacteria</taxon>
        <taxon>Pseudomonadati</taxon>
        <taxon>Pseudomonadota</taxon>
        <taxon>Betaproteobacteria</taxon>
        <taxon>Burkholderiales</taxon>
        <taxon>Comamonadaceae</taxon>
        <taxon>Corticibacter</taxon>
    </lineage>
</organism>
<keyword evidence="2" id="KW-1003">Cell membrane</keyword>
<keyword evidence="4" id="KW-0472">Membrane</keyword>
<evidence type="ECO:0000313" key="8">
    <source>
        <dbReference type="EMBL" id="RMX08730.1"/>
    </source>
</evidence>
<dbReference type="AlphaFoldDB" id="A0A3M6R0F7"/>
<dbReference type="GO" id="GO:0016020">
    <property type="term" value="C:membrane"/>
    <property type="evidence" value="ECO:0007669"/>
    <property type="project" value="InterPro"/>
</dbReference>
<gene>
    <name evidence="8" type="ORF">D8I35_06685</name>
</gene>
<dbReference type="RefSeq" id="WP_122226855.1">
    <property type="nucleotide sequence ID" value="NZ_RDQO01000001.1"/>
</dbReference>
<name>A0A3M6R0F7_9BURK</name>
<accession>A0A3M6R0F7</accession>
<evidence type="ECO:0000256" key="1">
    <source>
        <dbReference type="ARBA" id="ARBA00010296"/>
    </source>
</evidence>
<dbReference type="EMBL" id="RDQO01000001">
    <property type="protein sequence ID" value="RMX08730.1"/>
    <property type="molecule type" value="Genomic_DNA"/>
</dbReference>
<feature type="signal peptide" evidence="7">
    <location>
        <begin position="1"/>
        <end position="19"/>
    </location>
</feature>
<reference evidence="8 9" key="1">
    <citation type="submission" date="2018-10" db="EMBL/GenBank/DDBJ databases">
        <title>Draft genome of Cortibacter populi DSM10536.</title>
        <authorList>
            <person name="Bernier A.-M."/>
            <person name="Bernard K."/>
        </authorList>
    </citation>
    <scope>NUCLEOTIDE SEQUENCE [LARGE SCALE GENOMIC DNA]</scope>
    <source>
        <strain evidence="8 9">DSM 105136</strain>
    </source>
</reference>
<keyword evidence="6 8" id="KW-0449">Lipoprotein</keyword>
<evidence type="ECO:0000256" key="4">
    <source>
        <dbReference type="ARBA" id="ARBA00023136"/>
    </source>
</evidence>
<comment type="caution">
    <text evidence="8">The sequence shown here is derived from an EMBL/GenBank/DDBJ whole genome shotgun (WGS) entry which is preliminary data.</text>
</comment>